<evidence type="ECO:0000256" key="3">
    <source>
        <dbReference type="ARBA" id="ARBA00023002"/>
    </source>
</evidence>
<dbReference type="STRING" id="1423790.BN53_04080"/>
<evidence type="ECO:0000313" key="5">
    <source>
        <dbReference type="EMBL" id="CCI85266.1"/>
    </source>
</evidence>
<comment type="similarity">
    <text evidence="1">Belongs to the aldo/keto reductase family.</text>
</comment>
<evidence type="ECO:0000259" key="4">
    <source>
        <dbReference type="Pfam" id="PF00248"/>
    </source>
</evidence>
<dbReference type="SUPFAM" id="SSF51430">
    <property type="entry name" value="NAD(P)-linked oxidoreductase"/>
    <property type="match status" value="1"/>
</dbReference>
<dbReference type="PROSITE" id="PS00062">
    <property type="entry name" value="ALDOKETO_REDUCTASE_2"/>
    <property type="match status" value="1"/>
</dbReference>
<dbReference type="eggNOG" id="COG0656">
    <property type="taxonomic scope" value="Bacteria"/>
</dbReference>
<protein>
    <submittedName>
        <fullName evidence="5">2,5-diketo-D-gluconic acid reductase</fullName>
        <ecNumber evidence="5">1.1.1.274</ecNumber>
    </submittedName>
</protein>
<dbReference type="Pfam" id="PF00248">
    <property type="entry name" value="Aldo_ket_red"/>
    <property type="match status" value="1"/>
</dbReference>
<dbReference type="Proteomes" id="UP000009311">
    <property type="component" value="Unassembled WGS sequence"/>
</dbReference>
<evidence type="ECO:0000256" key="1">
    <source>
        <dbReference type="ARBA" id="ARBA00007905"/>
    </source>
</evidence>
<dbReference type="EC" id="1.1.1.274" evidence="5"/>
<comment type="caution">
    <text evidence="5">The sequence shown here is derived from an EMBL/GenBank/DDBJ whole genome shotgun (WGS) entry which is preliminary data.</text>
</comment>
<dbReference type="PANTHER" id="PTHR43827">
    <property type="entry name" value="2,5-DIKETO-D-GLUCONIC ACID REDUCTASE"/>
    <property type="match status" value="1"/>
</dbReference>
<dbReference type="GO" id="GO:0050580">
    <property type="term" value="F:2,5-didehydrogluconate reductase activity"/>
    <property type="evidence" value="ECO:0007669"/>
    <property type="project" value="UniProtKB-EC"/>
</dbReference>
<organism evidence="5 6">
    <name type="scientific">Lactobacillus pasteurii DSM 23907 = CRBIP 24.76</name>
    <dbReference type="NCBI Taxonomy" id="1423790"/>
    <lineage>
        <taxon>Bacteria</taxon>
        <taxon>Bacillati</taxon>
        <taxon>Bacillota</taxon>
        <taxon>Bacilli</taxon>
        <taxon>Lactobacillales</taxon>
        <taxon>Lactobacillaceae</taxon>
        <taxon>Lactobacillus</taxon>
    </lineage>
</organism>
<proteinExistence type="inferred from homology"/>
<accession>I7LB54</accession>
<dbReference type="InterPro" id="IPR018170">
    <property type="entry name" value="Aldo/ket_reductase_CS"/>
</dbReference>
<feature type="domain" description="NADP-dependent oxidoreductase" evidence="4">
    <location>
        <begin position="6"/>
        <end position="135"/>
    </location>
</feature>
<dbReference type="PATRIC" id="fig|1423790.3.peg.1288"/>
<dbReference type="InterPro" id="IPR023210">
    <property type="entry name" value="NADP_OxRdtase_dom"/>
</dbReference>
<name>I7LB54_9LACO</name>
<dbReference type="InterPro" id="IPR036812">
    <property type="entry name" value="NAD(P)_OxRdtase_dom_sf"/>
</dbReference>
<dbReference type="AlphaFoldDB" id="I7LB54"/>
<keyword evidence="6" id="KW-1185">Reference proteome</keyword>
<keyword evidence="2" id="KW-0521">NADP</keyword>
<dbReference type="Gene3D" id="3.20.20.100">
    <property type="entry name" value="NADP-dependent oxidoreductase domain"/>
    <property type="match status" value="1"/>
</dbReference>
<dbReference type="PRINTS" id="PR00069">
    <property type="entry name" value="ALDKETRDTASE"/>
</dbReference>
<evidence type="ECO:0000313" key="6">
    <source>
        <dbReference type="Proteomes" id="UP000009311"/>
    </source>
</evidence>
<evidence type="ECO:0000256" key="2">
    <source>
        <dbReference type="ARBA" id="ARBA00022857"/>
    </source>
</evidence>
<dbReference type="InterPro" id="IPR020471">
    <property type="entry name" value="AKR"/>
</dbReference>
<dbReference type="PANTHER" id="PTHR43827:SF3">
    <property type="entry name" value="NADP-DEPENDENT OXIDOREDUCTASE DOMAIN-CONTAINING PROTEIN"/>
    <property type="match status" value="1"/>
</dbReference>
<gene>
    <name evidence="5" type="ORF">BN53_04080</name>
</gene>
<reference evidence="5 6" key="1">
    <citation type="submission" date="2012-06" db="EMBL/GenBank/DDBJ databases">
        <title>Draft Genome Sequence of Lactobacillus pasteurii CRBIP 24.76T.</title>
        <authorList>
            <person name="Cousin S."/>
            <person name="Bouchier C."/>
            <person name="Loux V."/>
            <person name="Ma L."/>
            <person name="Creno S."/>
            <person name="Bizet C."/>
            <person name="Clermont D."/>
        </authorList>
    </citation>
    <scope>NUCLEOTIDE SEQUENCE [LARGE SCALE GENOMIC DNA]</scope>
    <source>
        <strain evidence="6">CRBIP 24.76T</strain>
    </source>
</reference>
<dbReference type="EMBL" id="CAKD01000020">
    <property type="protein sequence ID" value="CCI85266.1"/>
    <property type="molecule type" value="Genomic_DNA"/>
</dbReference>
<sequence>MIHQPYGDIAGAWRAFIEAQKAGKVRSIGVSNFSPDRLLDLELMSGVKPAVNQIEVSPWFQQNKAVEFNQQDHVQVEAWAPFAEGKRDIFNNPVIMKIADKYGKSTSQIILHWIIERELIVIPKTVHRKRMIENIVGASLRALQK</sequence>
<keyword evidence="3 5" id="KW-0560">Oxidoreductase</keyword>